<dbReference type="EMBL" id="GDID01006357">
    <property type="protein sequence ID" value="JAP90249.1"/>
    <property type="molecule type" value="Transcribed_RNA"/>
</dbReference>
<feature type="coiled-coil region" evidence="1">
    <location>
        <begin position="370"/>
        <end position="563"/>
    </location>
</feature>
<keyword evidence="1" id="KW-0175">Coiled coil</keyword>
<feature type="coiled-coil region" evidence="1">
    <location>
        <begin position="251"/>
        <end position="334"/>
    </location>
</feature>
<protein>
    <submittedName>
        <fullName evidence="2">Uncharacterized protein</fullName>
    </submittedName>
</protein>
<reference evidence="2" key="1">
    <citation type="submission" date="2015-07" db="EMBL/GenBank/DDBJ databases">
        <title>Adaptation to a free-living lifestyle via gene acquisitions in the diplomonad Trepomonas sp. PC1.</title>
        <authorList>
            <person name="Xu F."/>
            <person name="Jerlstrom-Hultqvist J."/>
            <person name="Kolisko M."/>
            <person name="Simpson A.G.B."/>
            <person name="Roger A.J."/>
            <person name="Svard S.G."/>
            <person name="Andersson J.O."/>
        </authorList>
    </citation>
    <scope>NUCLEOTIDE SEQUENCE</scope>
    <source>
        <strain evidence="2">PC1</strain>
    </source>
</reference>
<feature type="non-terminal residue" evidence="2">
    <location>
        <position position="1"/>
    </location>
</feature>
<dbReference type="AlphaFoldDB" id="A0A146K418"/>
<gene>
    <name evidence="2" type="ORF">TPC1_30256</name>
</gene>
<accession>A0A146K418</accession>
<organism evidence="2">
    <name type="scientific">Trepomonas sp. PC1</name>
    <dbReference type="NCBI Taxonomy" id="1076344"/>
    <lineage>
        <taxon>Eukaryota</taxon>
        <taxon>Metamonada</taxon>
        <taxon>Diplomonadida</taxon>
        <taxon>Hexamitidae</taxon>
        <taxon>Hexamitinae</taxon>
        <taxon>Trepomonas</taxon>
    </lineage>
</organism>
<name>A0A146K418_9EUKA</name>
<evidence type="ECO:0000256" key="1">
    <source>
        <dbReference type="SAM" id="Coils"/>
    </source>
</evidence>
<feature type="coiled-coil region" evidence="1">
    <location>
        <begin position="10"/>
        <end position="202"/>
    </location>
</feature>
<feature type="coiled-coil region" evidence="1">
    <location>
        <begin position="672"/>
        <end position="713"/>
    </location>
</feature>
<proteinExistence type="predicted"/>
<evidence type="ECO:0000313" key="2">
    <source>
        <dbReference type="EMBL" id="JAP90249.1"/>
    </source>
</evidence>
<sequence length="770" mass="90800">KQKCIQSHQTNQQVNRIQQLQNEVKDYILELQQMKQKQEAQQQESIQLQQELQDLDQQSAQERQNLTNLVMQLELEKDTLISSIQEQMQQLSLITQEKDQINSNNQNIMEQLMMQQEMQRELEDQIQDKILKNSSVENQLLQQIEQCKILQKQKDQMYEQLQELKQTTKLQISLHDVAISKYETQIQQLQEQLSNCKEYEDNSNVYNSNEQIQQLNQQICQLAQQNTDIEIEHQRQLDQLSSQFHSTANLLKEKESEVVQLTDQLKQSQDANQQLNANLQEAMQLQMELKEQIEQQKVQKTDADKQQYALEQQIERLNGVIEDERRNILNQQEQIKGKMHDILKAQFNNQSSIDKQSQLMDENQILNQRIEEQHHQITDLHEVCKRAEAELQESQLKSSKLLLEESQLLKQQTDQHSKLIVSTIQEHETKVRELEQEIAQLSVQNAALKNKVSEIQYDSNQQDALLITYKQELADKQAQFELQKEQQLVTIEKSNNLQEEIENLQLELLSKQWQMQNQQKQTEQLDLQLIGLLTQNSQLDQDLLIYKDQCQKMETTLKENEQKNNLKIKQHQEINVTQLAIITQQNQIINQIKESQKIIQQQKCDLIKKINELVNSSISCEFSEDLTLECLTQPQDSSFDQKEKQILQDQILMQSQLIESLCNNEIKPMTTLAEAQAQIDKLMQQIIDQNQYQERLEAELLKYKANKSKSSRKSSLSCCGDWDLFNEIVDEVESDRRVWFEDDFLNYKIKNNKNVKKIINEIKKCVEDSE</sequence>